<accession>G5HKE4</accession>
<dbReference type="AlphaFoldDB" id="G5HKE4"/>
<evidence type="ECO:0000313" key="2">
    <source>
        <dbReference type="EMBL" id="EHE98244.1"/>
    </source>
</evidence>
<organism evidence="2 3">
    <name type="scientific">[Clostridium] citroniae WAL-17108</name>
    <dbReference type="NCBI Taxonomy" id="742733"/>
    <lineage>
        <taxon>Bacteria</taxon>
        <taxon>Bacillati</taxon>
        <taxon>Bacillota</taxon>
        <taxon>Clostridia</taxon>
        <taxon>Lachnospirales</taxon>
        <taxon>Lachnospiraceae</taxon>
        <taxon>Enterocloster</taxon>
    </lineage>
</organism>
<name>G5HKE4_9FIRM</name>
<dbReference type="PATRIC" id="fig|742733.3.peg.3173"/>
<protein>
    <recommendedName>
        <fullName evidence="1">DUF4007 domain-containing protein</fullName>
    </recommendedName>
</protein>
<sequence>MEKKKYKLKGHESFIIRDGWLTKGITAVERDPKLFTVNSGSDALGLGTNMAKSLRYWMKTAELTVENNNGVFLTKIGQILYKNDPYFEDLFSLWIIHANIASNFALATSWNLFFNHMNLISAFSRDEMFDMMQSLITEYTGEQKPSERSVQDDCSAILAMYSRGGEQNDDPEEKKNSPFEELRLICKTGNKYFKKRPLIDKLDPLVVLYILLERLNSEKSLQIDTITDDVNMPGRILNLNRIAVNEFLDALQNSSYIIVNRTAGLDIVYPQNCQDMTRETVVKKYFERSRES</sequence>
<feature type="domain" description="DUF4007" evidence="1">
    <location>
        <begin position="10"/>
        <end position="286"/>
    </location>
</feature>
<dbReference type="HOGENOM" id="CLU_060482_0_0_9"/>
<gene>
    <name evidence="2" type="ORF">HMPREF9469_03056</name>
</gene>
<reference evidence="2 3" key="1">
    <citation type="submission" date="2011-08" db="EMBL/GenBank/DDBJ databases">
        <title>The Genome Sequence of Clostridium citroniae WAL-17108.</title>
        <authorList>
            <consortium name="The Broad Institute Genome Sequencing Platform"/>
            <person name="Earl A."/>
            <person name="Ward D."/>
            <person name="Feldgarden M."/>
            <person name="Gevers D."/>
            <person name="Finegold S.M."/>
            <person name="Summanen P.H."/>
            <person name="Molitoris D.R."/>
            <person name="Vaisanen M.L."/>
            <person name="Daigneault M."/>
            <person name="Allen-Vercoe E."/>
            <person name="Young S.K."/>
            <person name="Zeng Q."/>
            <person name="Gargeya S."/>
            <person name="Fitzgerald M."/>
            <person name="Haas B."/>
            <person name="Abouelleil A."/>
            <person name="Alvarado L."/>
            <person name="Arachchi H.M."/>
            <person name="Berlin A."/>
            <person name="Brown A."/>
            <person name="Chapman S.B."/>
            <person name="Chen Z."/>
            <person name="Dunbar C."/>
            <person name="Freedman E."/>
            <person name="Gearin G."/>
            <person name="Gellesch M."/>
            <person name="Goldberg J."/>
            <person name="Griggs A."/>
            <person name="Gujja S."/>
            <person name="Heiman D."/>
            <person name="Howarth C."/>
            <person name="Larson L."/>
            <person name="Lui A."/>
            <person name="MacDonald P.J.P."/>
            <person name="Montmayeur A."/>
            <person name="Murphy C."/>
            <person name="Neiman D."/>
            <person name="Pearson M."/>
            <person name="Priest M."/>
            <person name="Roberts A."/>
            <person name="Saif S."/>
            <person name="Shea T."/>
            <person name="Shenoy N."/>
            <person name="Sisk P."/>
            <person name="Stolte C."/>
            <person name="Sykes S."/>
            <person name="Wortman J."/>
            <person name="Nusbaum C."/>
            <person name="Birren B."/>
        </authorList>
    </citation>
    <scope>NUCLEOTIDE SEQUENCE [LARGE SCALE GENOMIC DNA]</scope>
    <source>
        <strain evidence="2 3">WAL-17108</strain>
    </source>
</reference>
<dbReference type="InterPro" id="IPR025248">
    <property type="entry name" value="DUF4007"/>
</dbReference>
<proteinExistence type="predicted"/>
<evidence type="ECO:0000313" key="3">
    <source>
        <dbReference type="Proteomes" id="UP000003763"/>
    </source>
</evidence>
<dbReference type="eggNOG" id="ENOG502ZB1P">
    <property type="taxonomic scope" value="Bacteria"/>
</dbReference>
<evidence type="ECO:0000259" key="1">
    <source>
        <dbReference type="Pfam" id="PF13182"/>
    </source>
</evidence>
<comment type="caution">
    <text evidence="2">The sequence shown here is derived from an EMBL/GenBank/DDBJ whole genome shotgun (WGS) entry which is preliminary data.</text>
</comment>
<dbReference type="Pfam" id="PF13182">
    <property type="entry name" value="DUF4007"/>
    <property type="match status" value="1"/>
</dbReference>
<dbReference type="RefSeq" id="WP_007863442.1">
    <property type="nucleotide sequence ID" value="NZ_JH376422.1"/>
</dbReference>
<dbReference type="EMBL" id="ADLJ01000024">
    <property type="protein sequence ID" value="EHE98244.1"/>
    <property type="molecule type" value="Genomic_DNA"/>
</dbReference>
<dbReference type="Proteomes" id="UP000003763">
    <property type="component" value="Unassembled WGS sequence"/>
</dbReference>